<dbReference type="FunCoup" id="A0A0U5JEF1">
    <property type="interactions" value="10"/>
</dbReference>
<dbReference type="FunFam" id="1.10.10.10:FF:000001">
    <property type="entry name" value="LysR family transcriptional regulator"/>
    <property type="match status" value="1"/>
</dbReference>
<dbReference type="InterPro" id="IPR000847">
    <property type="entry name" value="LysR_HTH_N"/>
</dbReference>
<evidence type="ECO:0000256" key="2">
    <source>
        <dbReference type="ARBA" id="ARBA00023015"/>
    </source>
</evidence>
<organism evidence="6 7">
    <name type="scientific">Candidatus Protochlamydia naegleriophila</name>
    <dbReference type="NCBI Taxonomy" id="389348"/>
    <lineage>
        <taxon>Bacteria</taxon>
        <taxon>Pseudomonadati</taxon>
        <taxon>Chlamydiota</taxon>
        <taxon>Chlamydiia</taxon>
        <taxon>Parachlamydiales</taxon>
        <taxon>Parachlamydiaceae</taxon>
        <taxon>Candidatus Protochlamydia</taxon>
    </lineage>
</organism>
<dbReference type="Pfam" id="PF00126">
    <property type="entry name" value="HTH_1"/>
    <property type="match status" value="1"/>
</dbReference>
<evidence type="ECO:0000313" key="7">
    <source>
        <dbReference type="Proteomes" id="UP000069902"/>
    </source>
</evidence>
<keyword evidence="3" id="KW-0238">DNA-binding</keyword>
<keyword evidence="2" id="KW-0805">Transcription regulation</keyword>
<dbReference type="SUPFAM" id="SSF46785">
    <property type="entry name" value="Winged helix' DNA-binding domain"/>
    <property type="match status" value="1"/>
</dbReference>
<dbReference type="PANTHER" id="PTHR30537">
    <property type="entry name" value="HTH-TYPE TRANSCRIPTIONAL REGULATOR"/>
    <property type="match status" value="1"/>
</dbReference>
<dbReference type="PATRIC" id="fig|389348.3.peg.575"/>
<dbReference type="InterPro" id="IPR036388">
    <property type="entry name" value="WH-like_DNA-bd_sf"/>
</dbReference>
<evidence type="ECO:0000313" key="6">
    <source>
        <dbReference type="EMBL" id="CUI16150.1"/>
    </source>
</evidence>
<dbReference type="InParanoid" id="A0A0U5JEF1"/>
<dbReference type="CDD" id="cd08422">
    <property type="entry name" value="PBP2_CrgA_like"/>
    <property type="match status" value="1"/>
</dbReference>
<dbReference type="AlphaFoldDB" id="A0A0U5JEF1"/>
<gene>
    <name evidence="6" type="ORF">PNK_0522</name>
</gene>
<proteinExistence type="inferred from homology"/>
<dbReference type="InterPro" id="IPR005119">
    <property type="entry name" value="LysR_subst-bd"/>
</dbReference>
<dbReference type="GO" id="GO:0006351">
    <property type="term" value="P:DNA-templated transcription"/>
    <property type="evidence" value="ECO:0007669"/>
    <property type="project" value="TreeGrafter"/>
</dbReference>
<dbReference type="GO" id="GO:0003700">
    <property type="term" value="F:DNA-binding transcription factor activity"/>
    <property type="evidence" value="ECO:0007669"/>
    <property type="project" value="InterPro"/>
</dbReference>
<feature type="domain" description="HTH lysR-type" evidence="5">
    <location>
        <begin position="2"/>
        <end position="59"/>
    </location>
</feature>
<dbReference type="Proteomes" id="UP000069902">
    <property type="component" value="Chromosome cPNK"/>
</dbReference>
<evidence type="ECO:0000256" key="3">
    <source>
        <dbReference type="ARBA" id="ARBA00023125"/>
    </source>
</evidence>
<dbReference type="KEGG" id="pnl:PNK_0522"/>
<dbReference type="Gene3D" id="3.40.190.290">
    <property type="match status" value="1"/>
</dbReference>
<dbReference type="STRING" id="389348.PNK_0522"/>
<dbReference type="Pfam" id="PF03466">
    <property type="entry name" value="LysR_substrate"/>
    <property type="match status" value="1"/>
</dbReference>
<name>A0A0U5JEF1_9BACT</name>
<dbReference type="EMBL" id="LN879502">
    <property type="protein sequence ID" value="CUI16150.1"/>
    <property type="molecule type" value="Genomic_DNA"/>
</dbReference>
<evidence type="ECO:0000256" key="1">
    <source>
        <dbReference type="ARBA" id="ARBA00009437"/>
    </source>
</evidence>
<dbReference type="Gene3D" id="1.10.10.10">
    <property type="entry name" value="Winged helix-like DNA-binding domain superfamily/Winged helix DNA-binding domain"/>
    <property type="match status" value="1"/>
</dbReference>
<protein>
    <submittedName>
        <fullName evidence="6">Putative transcriptional regulator</fullName>
    </submittedName>
</protein>
<evidence type="ECO:0000256" key="4">
    <source>
        <dbReference type="ARBA" id="ARBA00023163"/>
    </source>
</evidence>
<comment type="similarity">
    <text evidence="1">Belongs to the LysR transcriptional regulatory family.</text>
</comment>
<dbReference type="InterPro" id="IPR036390">
    <property type="entry name" value="WH_DNA-bd_sf"/>
</dbReference>
<reference evidence="7" key="1">
    <citation type="submission" date="2015-09" db="EMBL/GenBank/DDBJ databases">
        <authorList>
            <person name="Bertelli C."/>
        </authorList>
    </citation>
    <scope>NUCLEOTIDE SEQUENCE [LARGE SCALE GENOMIC DNA]</scope>
    <source>
        <strain evidence="7">KNic</strain>
    </source>
</reference>
<dbReference type="RefSeq" id="WP_059060117.1">
    <property type="nucleotide sequence ID" value="NZ_LN879502.1"/>
</dbReference>
<keyword evidence="4" id="KW-0804">Transcription</keyword>
<dbReference type="PANTHER" id="PTHR30537:SF5">
    <property type="entry name" value="HTH-TYPE TRANSCRIPTIONAL ACTIVATOR TTDR-RELATED"/>
    <property type="match status" value="1"/>
</dbReference>
<dbReference type="PROSITE" id="PS50931">
    <property type="entry name" value="HTH_LYSR"/>
    <property type="match status" value="1"/>
</dbReference>
<dbReference type="SUPFAM" id="SSF53850">
    <property type="entry name" value="Periplasmic binding protein-like II"/>
    <property type="match status" value="1"/>
</dbReference>
<dbReference type="GO" id="GO:0043565">
    <property type="term" value="F:sequence-specific DNA binding"/>
    <property type="evidence" value="ECO:0007669"/>
    <property type="project" value="TreeGrafter"/>
</dbReference>
<accession>A0A0U5JEF1</accession>
<keyword evidence="7" id="KW-1185">Reference proteome</keyword>
<sequence length="296" mass="34204">MPSIERLQTFVKVVEANSFVAVADQMKLSRAAISKQMSALEEEVGIKLIERTTRRLRLTETGEHYYKQSKEILNKLDEMENLALTLRKEPIGTLTLFCSRYFGEQYVVPHLGEFIQAYPKIKLNVQLGERIPDAAKEEIDIVIGMSISGPPEVIQRTISKTRYVLCASPTYLQQFGIPQKPLDLIEHRYLTHSMRTPDHLLTFGEEMHIHLDPFLRLNDAASLFTCALQGIGIVKLHYYMVEQALKEGTLVEVLKPYNQEIYPIYLYHLQNRYLTPKIRHFIDFLLTKVNPQLLDI</sequence>
<dbReference type="InterPro" id="IPR058163">
    <property type="entry name" value="LysR-type_TF_proteobact-type"/>
</dbReference>
<evidence type="ECO:0000259" key="5">
    <source>
        <dbReference type="PROSITE" id="PS50931"/>
    </source>
</evidence>